<keyword evidence="5" id="KW-0963">Cytoplasm</keyword>
<comment type="function">
    <text evidence="13">Component of the 43S pre-initiation complex (43S PIC), which binds to the mRNA cap-proximal region, scans mRNA 5'-untranslated region, and locates the initiation codon. In this complex, acts as a GTPase-activating protein, by promoting GTP hydrolysis by eIF2G (EIF2S3). During scanning, interacts with both EIF1 (via its C-terminal domain (CTD)) and EIF1A (via its NTD). This interaction with EIF1A contributes to the maintenance of EIF1 within the open 43S PIC. When start codon is recognized, EIF5, via its NTD, induces eIF2G (EIF2S3) to hydrolyze the GTP. Start codon recognition also induces a conformational change of the PIC to a closed state. This change increases the affinity of EIF5-CTD for EIF2-beta (EIF2S2), which allows the release, by an indirect mechanism, of EIF1 from the PIC. Finally, EIF5 stabilizes the PIC in its closed conformation.</text>
</comment>
<dbReference type="GO" id="GO:0005096">
    <property type="term" value="F:GTPase activator activity"/>
    <property type="evidence" value="ECO:0007669"/>
    <property type="project" value="UniProtKB-KW"/>
</dbReference>
<evidence type="ECO:0000256" key="1">
    <source>
        <dbReference type="ARBA" id="ARBA00004496"/>
    </source>
</evidence>
<dbReference type="PANTHER" id="PTHR23001:SF7">
    <property type="entry name" value="EUKARYOTIC TRANSLATION INITIATION FACTOR 5"/>
    <property type="match status" value="1"/>
</dbReference>
<dbReference type="SMART" id="SM00515">
    <property type="entry name" value="eIF5C"/>
    <property type="match status" value="1"/>
</dbReference>
<keyword evidence="12" id="KW-0342">GTP-binding</keyword>
<dbReference type="InterPro" id="IPR016190">
    <property type="entry name" value="Transl_init_fac_IF2/IF5_Zn-bd"/>
</dbReference>
<dbReference type="PANTHER" id="PTHR23001">
    <property type="entry name" value="EUKARYOTIC TRANSLATION INITIATION FACTOR"/>
    <property type="match status" value="1"/>
</dbReference>
<evidence type="ECO:0000256" key="13">
    <source>
        <dbReference type="ARBA" id="ARBA00053999"/>
    </source>
</evidence>
<dbReference type="GO" id="GO:0001732">
    <property type="term" value="P:formation of cytoplasmic translation initiation complex"/>
    <property type="evidence" value="ECO:0007669"/>
    <property type="project" value="TreeGrafter"/>
</dbReference>
<evidence type="ECO:0000313" key="17">
    <source>
        <dbReference type="Ensembl" id="ENSMALP00000031284.1"/>
    </source>
</evidence>
<feature type="compositionally biased region" description="Acidic residues" evidence="15">
    <location>
        <begin position="437"/>
        <end position="447"/>
    </location>
</feature>
<dbReference type="CTD" id="1983"/>
<keyword evidence="10" id="KW-0832">Ubl conjugation</keyword>
<dbReference type="FunFam" id="2.20.25.350:FF:000002">
    <property type="entry name" value="Eukaryotic translation initiation factor 5"/>
    <property type="match status" value="1"/>
</dbReference>
<evidence type="ECO:0000313" key="18">
    <source>
        <dbReference type="Proteomes" id="UP000261600"/>
    </source>
</evidence>
<dbReference type="Gene3D" id="1.25.40.180">
    <property type="match status" value="1"/>
</dbReference>
<dbReference type="GO" id="GO:0005829">
    <property type="term" value="C:cytosol"/>
    <property type="evidence" value="ECO:0007669"/>
    <property type="project" value="TreeGrafter"/>
</dbReference>
<dbReference type="Gene3D" id="3.30.30.170">
    <property type="match status" value="1"/>
</dbReference>
<evidence type="ECO:0000256" key="6">
    <source>
        <dbReference type="ARBA" id="ARBA00022499"/>
    </source>
</evidence>
<evidence type="ECO:0000256" key="4">
    <source>
        <dbReference type="ARBA" id="ARBA00022468"/>
    </source>
</evidence>
<dbReference type="InterPro" id="IPR016189">
    <property type="entry name" value="Transl_init_fac_IF2/IF5_N"/>
</dbReference>
<keyword evidence="4" id="KW-0343">GTPase activation</keyword>
<sequence length="447" mass="50766">MSVNVNRSVSDQFYRYKMPRLIAKVEGKGNGIKTVIVNMVDVAKALNRPPTYPTKFFGCELGAQTQFDTKNDRYIVNGSHEANKLQDMLDGFIRKFVLCPECDNPETDLHVNPRKQTIGTACKACGYRGMLDTRHKLCTFILKNPPESYDNGSASARREKEKSNDSGSASAKKERERRKGKKDKENGSGSGEAGNHDNIDAPQAVDGDDDDEDWAEETTEEAQRRRMEEISDHAKNLTLSEDLEKPLEERVNLFYNFVKQKKDRGTIDAADKEILAEAERLDVKAMGPLILSELLFDENIRDQIKKYKRHFLRFCHSNKKAQKYLLGGFECVVKLHQAQLLSRVPIILKDLYDADLLDEDVIIAWADKVSKKYVSKELAKEIHAKAAPFVKWLKEAPEESEGSEEEEEQDDENVEVVYSPSARELQVETVTAQTPEKEEEDIDIDAI</sequence>
<keyword evidence="8" id="KW-0597">Phosphoprotein</keyword>
<comment type="similarity">
    <text evidence="2">Belongs to the eIF-2-beta/eIF-5 family.</text>
</comment>
<organism evidence="17 18">
    <name type="scientific">Monopterus albus</name>
    <name type="common">Swamp eel</name>
    <dbReference type="NCBI Taxonomy" id="43700"/>
    <lineage>
        <taxon>Eukaryota</taxon>
        <taxon>Metazoa</taxon>
        <taxon>Chordata</taxon>
        <taxon>Craniata</taxon>
        <taxon>Vertebrata</taxon>
        <taxon>Euteleostomi</taxon>
        <taxon>Actinopterygii</taxon>
        <taxon>Neopterygii</taxon>
        <taxon>Teleostei</taxon>
        <taxon>Neoteleostei</taxon>
        <taxon>Acanthomorphata</taxon>
        <taxon>Anabantaria</taxon>
        <taxon>Synbranchiformes</taxon>
        <taxon>Synbranchidae</taxon>
        <taxon>Monopterus</taxon>
    </lineage>
</organism>
<dbReference type="Gene3D" id="2.20.25.350">
    <property type="match status" value="1"/>
</dbReference>
<feature type="compositionally biased region" description="Acidic residues" evidence="15">
    <location>
        <begin position="398"/>
        <end position="414"/>
    </location>
</feature>
<keyword evidence="6" id="KW-1017">Isopeptide bond</keyword>
<dbReference type="SUPFAM" id="SSF48371">
    <property type="entry name" value="ARM repeat"/>
    <property type="match status" value="1"/>
</dbReference>
<reference evidence="17" key="1">
    <citation type="submission" date="2025-08" db="UniProtKB">
        <authorList>
            <consortium name="Ensembl"/>
        </authorList>
    </citation>
    <scope>IDENTIFICATION</scope>
</reference>
<keyword evidence="7" id="KW-0396">Initiation factor</keyword>
<evidence type="ECO:0000259" key="16">
    <source>
        <dbReference type="PROSITE" id="PS51363"/>
    </source>
</evidence>
<dbReference type="InterPro" id="IPR045196">
    <property type="entry name" value="IF2/IF5"/>
</dbReference>
<dbReference type="InterPro" id="IPR016024">
    <property type="entry name" value="ARM-type_fold"/>
</dbReference>
<dbReference type="FunFam" id="3.30.30.170:FF:000002">
    <property type="entry name" value="Eukaryotic translation initiation factor 5"/>
    <property type="match status" value="1"/>
</dbReference>
<protein>
    <recommendedName>
        <fullName evidence="3">Eukaryotic translation initiation factor 5</fullName>
    </recommendedName>
</protein>
<dbReference type="GeneID" id="109952915"/>
<dbReference type="SUPFAM" id="SSF100966">
    <property type="entry name" value="Translation initiation factor 2 beta, aIF2beta, N-terminal domain"/>
    <property type="match status" value="1"/>
</dbReference>
<evidence type="ECO:0000256" key="11">
    <source>
        <dbReference type="ARBA" id="ARBA00022917"/>
    </source>
</evidence>
<evidence type="ECO:0000256" key="9">
    <source>
        <dbReference type="ARBA" id="ARBA00022741"/>
    </source>
</evidence>
<dbReference type="InterPro" id="IPR003307">
    <property type="entry name" value="W2_domain"/>
</dbReference>
<dbReference type="OrthoDB" id="10250831at2759"/>
<dbReference type="Ensembl" id="ENSMALT00000031830.1">
    <property type="protein sequence ID" value="ENSMALP00000031284.1"/>
    <property type="gene ID" value="ENSMALG00000021591.1"/>
</dbReference>
<dbReference type="GO" id="GO:0071074">
    <property type="term" value="F:eukaryotic initiation factor eIF2 binding"/>
    <property type="evidence" value="ECO:0007669"/>
    <property type="project" value="TreeGrafter"/>
</dbReference>
<evidence type="ECO:0000256" key="14">
    <source>
        <dbReference type="ARBA" id="ARBA00065967"/>
    </source>
</evidence>
<feature type="compositionally biased region" description="Acidic residues" evidence="15">
    <location>
        <begin position="206"/>
        <end position="220"/>
    </location>
</feature>
<dbReference type="Proteomes" id="UP000261600">
    <property type="component" value="Unplaced"/>
</dbReference>
<dbReference type="CDD" id="cd11561">
    <property type="entry name" value="W2_eIF5"/>
    <property type="match status" value="1"/>
</dbReference>
<accession>A0A3Q3KB36</accession>
<keyword evidence="18" id="KW-1185">Reference proteome</keyword>
<evidence type="ECO:0000256" key="3">
    <source>
        <dbReference type="ARBA" id="ARBA00018059"/>
    </source>
</evidence>
<dbReference type="SMART" id="SM00653">
    <property type="entry name" value="eIF2B_5"/>
    <property type="match status" value="1"/>
</dbReference>
<evidence type="ECO:0000256" key="8">
    <source>
        <dbReference type="ARBA" id="ARBA00022553"/>
    </source>
</evidence>
<dbReference type="AlphaFoldDB" id="A0A3Q3KB36"/>
<dbReference type="SUPFAM" id="SSF75689">
    <property type="entry name" value="Zinc-binding domain of translation initiation factor 2 beta"/>
    <property type="match status" value="1"/>
</dbReference>
<dbReference type="Pfam" id="PF01873">
    <property type="entry name" value="eIF-5_eIF-2B"/>
    <property type="match status" value="1"/>
</dbReference>
<dbReference type="KEGG" id="malb:109952915"/>
<dbReference type="InterPro" id="IPR002735">
    <property type="entry name" value="Transl_init_fac_IF2/IF5_dom"/>
</dbReference>
<dbReference type="Pfam" id="PF02020">
    <property type="entry name" value="W2"/>
    <property type="match status" value="1"/>
</dbReference>
<name>A0A3Q3KB36_MONAL</name>
<feature type="region of interest" description="Disordered" evidence="15">
    <location>
        <begin position="395"/>
        <end position="447"/>
    </location>
</feature>
<feature type="region of interest" description="Disordered" evidence="15">
    <location>
        <begin position="148"/>
        <end position="227"/>
    </location>
</feature>
<evidence type="ECO:0000256" key="7">
    <source>
        <dbReference type="ARBA" id="ARBA00022540"/>
    </source>
</evidence>
<feature type="domain" description="W2" evidence="16">
    <location>
        <begin position="244"/>
        <end position="403"/>
    </location>
</feature>
<dbReference type="GO" id="GO:0005092">
    <property type="term" value="F:GDP-dissociation inhibitor activity"/>
    <property type="evidence" value="ECO:0007669"/>
    <property type="project" value="TreeGrafter"/>
</dbReference>
<evidence type="ECO:0000256" key="12">
    <source>
        <dbReference type="ARBA" id="ARBA00023134"/>
    </source>
</evidence>
<evidence type="ECO:0000256" key="2">
    <source>
        <dbReference type="ARBA" id="ARBA00010397"/>
    </source>
</evidence>
<comment type="subunit">
    <text evidence="14">Component of the 43S pre-initiation complex (43S PIC), which is composed of the 40S ribosomal subunit, EIF1, eIF1A (EIF1AX), eIF3 complex, EIF5 and eIF2-GTP-initiator tRNA complex (eIF2 ternary complex). Interacts with eIF1A (EIF1AX) during scanning. Interacts through its C-terminal domain (CTD) with EIF1 or with eIF2-beta (EIF2S2) (mutually exclusive) through a common binding site. Interacts through its C-terminal domain (CTD) with the CTD of EIF5B. Interacts with FMR1 isoform 6; this interaction occurs in a RNA-dependent manner.</text>
</comment>
<dbReference type="PROSITE" id="PS51363">
    <property type="entry name" value="W2"/>
    <property type="match status" value="1"/>
</dbReference>
<dbReference type="GO" id="GO:0005525">
    <property type="term" value="F:GTP binding"/>
    <property type="evidence" value="ECO:0007669"/>
    <property type="project" value="UniProtKB-KW"/>
</dbReference>
<evidence type="ECO:0000256" key="10">
    <source>
        <dbReference type="ARBA" id="ARBA00022843"/>
    </source>
</evidence>
<proteinExistence type="inferred from homology"/>
<comment type="subcellular location">
    <subcellularLocation>
        <location evidence="1">Cytoplasm</location>
    </subcellularLocation>
</comment>
<dbReference type="FunFam" id="1.25.40.180:FF:000018">
    <property type="entry name" value="eukaryotic translation initiation factor 5"/>
    <property type="match status" value="1"/>
</dbReference>
<keyword evidence="9" id="KW-0547">Nucleotide-binding</keyword>
<dbReference type="RefSeq" id="XP_020443891.1">
    <property type="nucleotide sequence ID" value="XM_020588235.1"/>
</dbReference>
<dbReference type="STRING" id="43700.ENSMALP00000031284"/>
<evidence type="ECO:0000256" key="5">
    <source>
        <dbReference type="ARBA" id="ARBA00022490"/>
    </source>
</evidence>
<evidence type="ECO:0000256" key="15">
    <source>
        <dbReference type="SAM" id="MobiDB-lite"/>
    </source>
</evidence>
<keyword evidence="11" id="KW-0648">Protein biosynthesis</keyword>
<reference evidence="17" key="2">
    <citation type="submission" date="2025-09" db="UniProtKB">
        <authorList>
            <consortium name="Ensembl"/>
        </authorList>
    </citation>
    <scope>IDENTIFICATION</scope>
</reference>
<dbReference type="RefSeq" id="XP_020443892.1">
    <property type="nucleotide sequence ID" value="XM_020588236.1"/>
</dbReference>
<dbReference type="GO" id="GO:0003743">
    <property type="term" value="F:translation initiation factor activity"/>
    <property type="evidence" value="ECO:0007669"/>
    <property type="project" value="UniProtKB-KW"/>
</dbReference>